<comment type="caution">
    <text evidence="1">The sequence shown here is derived from an EMBL/GenBank/DDBJ whole genome shotgun (WGS) entry which is preliminary data.</text>
</comment>
<keyword evidence="2" id="KW-1185">Reference proteome</keyword>
<dbReference type="Proteomes" id="UP001610432">
    <property type="component" value="Unassembled WGS sequence"/>
</dbReference>
<organism evidence="1 2">
    <name type="scientific">Aspergillus lucknowensis</name>
    <dbReference type="NCBI Taxonomy" id="176173"/>
    <lineage>
        <taxon>Eukaryota</taxon>
        <taxon>Fungi</taxon>
        <taxon>Dikarya</taxon>
        <taxon>Ascomycota</taxon>
        <taxon>Pezizomycotina</taxon>
        <taxon>Eurotiomycetes</taxon>
        <taxon>Eurotiomycetidae</taxon>
        <taxon>Eurotiales</taxon>
        <taxon>Aspergillaceae</taxon>
        <taxon>Aspergillus</taxon>
        <taxon>Aspergillus subgen. Nidulantes</taxon>
    </lineage>
</organism>
<name>A0ABR4M4E2_9EURO</name>
<evidence type="ECO:0000313" key="2">
    <source>
        <dbReference type="Proteomes" id="UP001610432"/>
    </source>
</evidence>
<dbReference type="EMBL" id="JBFXLQ010000003">
    <property type="protein sequence ID" value="KAL2871472.1"/>
    <property type="molecule type" value="Genomic_DNA"/>
</dbReference>
<gene>
    <name evidence="1" type="ORF">BJX67DRAFT_342313</name>
</gene>
<reference evidence="1 2" key="1">
    <citation type="submission" date="2024-07" db="EMBL/GenBank/DDBJ databases">
        <title>Section-level genome sequencing and comparative genomics of Aspergillus sections Usti and Cavernicolus.</title>
        <authorList>
            <consortium name="Lawrence Berkeley National Laboratory"/>
            <person name="Nybo J.L."/>
            <person name="Vesth T.C."/>
            <person name="Theobald S."/>
            <person name="Frisvad J.C."/>
            <person name="Larsen T.O."/>
            <person name="Kjaerboelling I."/>
            <person name="Rothschild-Mancinelli K."/>
            <person name="Lyhne E.K."/>
            <person name="Kogle M.E."/>
            <person name="Barry K."/>
            <person name="Clum A."/>
            <person name="Na H."/>
            <person name="Ledsgaard L."/>
            <person name="Lin J."/>
            <person name="Lipzen A."/>
            <person name="Kuo A."/>
            <person name="Riley R."/>
            <person name="Mondo S."/>
            <person name="Labutti K."/>
            <person name="Haridas S."/>
            <person name="Pangalinan J."/>
            <person name="Salamov A.A."/>
            <person name="Simmons B.A."/>
            <person name="Magnuson J.K."/>
            <person name="Chen J."/>
            <person name="Drula E."/>
            <person name="Henrissat B."/>
            <person name="Wiebenga A."/>
            <person name="Lubbers R.J."/>
            <person name="Gomes A.C."/>
            <person name="Macurrencykelacurrency M.R."/>
            <person name="Stajich J."/>
            <person name="Grigoriev I.V."/>
            <person name="Mortensen U.H."/>
            <person name="De Vries R.P."/>
            <person name="Baker S.E."/>
            <person name="Andersen M.R."/>
        </authorList>
    </citation>
    <scope>NUCLEOTIDE SEQUENCE [LARGE SCALE GENOMIC DNA]</scope>
    <source>
        <strain evidence="1 2">CBS 449.75</strain>
    </source>
</reference>
<accession>A0ABR4M4E2</accession>
<dbReference type="GeneID" id="98143092"/>
<evidence type="ECO:0000313" key="1">
    <source>
        <dbReference type="EMBL" id="KAL2871472.1"/>
    </source>
</evidence>
<proteinExistence type="predicted"/>
<protein>
    <submittedName>
        <fullName evidence="1">Uncharacterized protein</fullName>
    </submittedName>
</protein>
<sequence length="217" mass="23814">MAGLSSRDIKTHQAETLDFTATLNMGWYNYCGSEMSAADPRAASLSQCQSLEHELDCGTRMSQNGKPWTSIARSEDTRLVFAVGGGAEIPCFKLKLTLYHPQTLRDSHTVMLVGQHGVRGNTSTREALTALGTYQASRQNTLSLADCGMSRPCLDVSLVILLSFVREFVDTNGGQSLGNLRTHRIVSISKHRRRGCAHSLMTSARSSNCFVTWLNRA</sequence>
<dbReference type="RefSeq" id="XP_070890451.1">
    <property type="nucleotide sequence ID" value="XM_071028020.1"/>
</dbReference>